<evidence type="ECO:0000259" key="13">
    <source>
        <dbReference type="Pfam" id="PF00763"/>
    </source>
</evidence>
<keyword evidence="8 12" id="KW-0368">Histidine biosynthesis</keyword>
<dbReference type="UniPathway" id="UPA00193"/>
<evidence type="ECO:0000256" key="7">
    <source>
        <dbReference type="ARBA" id="ARBA00023002"/>
    </source>
</evidence>
<comment type="catalytic activity">
    <reaction evidence="11 12">
        <text>(6R)-5,10-methenyltetrahydrofolate + H2O = (6R)-10-formyltetrahydrofolate + H(+)</text>
        <dbReference type="Rhea" id="RHEA:23700"/>
        <dbReference type="ChEBI" id="CHEBI:15377"/>
        <dbReference type="ChEBI" id="CHEBI:15378"/>
        <dbReference type="ChEBI" id="CHEBI:57455"/>
        <dbReference type="ChEBI" id="CHEBI:195366"/>
        <dbReference type="EC" id="3.5.4.9"/>
    </reaction>
</comment>
<dbReference type="FunFam" id="3.40.50.720:FF:000094">
    <property type="entry name" value="Bifunctional protein FolD"/>
    <property type="match status" value="1"/>
</dbReference>
<dbReference type="SUPFAM" id="SSF53223">
    <property type="entry name" value="Aminoacid dehydrogenase-like, N-terminal domain"/>
    <property type="match status" value="1"/>
</dbReference>
<comment type="similarity">
    <text evidence="12">Belongs to the tetrahydrofolate dehydrogenase/cyclohydrolase family.</text>
</comment>
<dbReference type="EMBL" id="ADKM02000095">
    <property type="protein sequence ID" value="EGC02380.1"/>
    <property type="molecule type" value="Genomic_DNA"/>
</dbReference>
<sequence length="283" mass="30389">MANIIDGKAVSAQVKEEIRQEVEALKAKGVEIGLAVVIVGDDPASQVYVKNKEKACETVGFNSYKYALPAETTEEELLALVDKLNKDDKVDGILVQLPLPKHLDDKIIINNIRPDKDVDAFHPVNVGKIMIGDYSFLPCTPAGVMELIKSTGTDVAGKECVVIGRSNIVGKPQAMLLLHQNGTVTITHSKTKNLKEVCARADILVAAVGRAKMVTADYIKEGAVVIDVGMNRDENGKLCGDVDFEDCKEKAGYITPVPGGVGPMTIAMLMKNTLTAGKEHHGI</sequence>
<evidence type="ECO:0000256" key="3">
    <source>
        <dbReference type="ARBA" id="ARBA00022605"/>
    </source>
</evidence>
<dbReference type="Gene3D" id="3.40.50.10860">
    <property type="entry name" value="Leucine Dehydrogenase, chain A, domain 1"/>
    <property type="match status" value="1"/>
</dbReference>
<keyword evidence="2 12" id="KW-0554">One-carbon metabolism</keyword>
<evidence type="ECO:0000256" key="2">
    <source>
        <dbReference type="ARBA" id="ARBA00022563"/>
    </source>
</evidence>
<keyword evidence="16" id="KW-1185">Reference proteome</keyword>
<dbReference type="InterPro" id="IPR046346">
    <property type="entry name" value="Aminoacid_DH-like_N_sf"/>
</dbReference>
<keyword evidence="6 12" id="KW-0521">NADP</keyword>
<dbReference type="GO" id="GO:0006164">
    <property type="term" value="P:purine nucleotide biosynthetic process"/>
    <property type="evidence" value="ECO:0007669"/>
    <property type="project" value="UniProtKB-KW"/>
</dbReference>
<keyword evidence="7 12" id="KW-0560">Oxidoreductase</keyword>
<dbReference type="Proteomes" id="UP000004259">
    <property type="component" value="Unassembled WGS sequence"/>
</dbReference>
<evidence type="ECO:0000256" key="8">
    <source>
        <dbReference type="ARBA" id="ARBA00023102"/>
    </source>
</evidence>
<dbReference type="GO" id="GO:0035999">
    <property type="term" value="P:tetrahydrofolate interconversion"/>
    <property type="evidence" value="ECO:0007669"/>
    <property type="project" value="UniProtKB-UniRule"/>
</dbReference>
<dbReference type="NCBIfam" id="NF010785">
    <property type="entry name" value="PRK14188.1"/>
    <property type="match status" value="1"/>
</dbReference>
<dbReference type="RefSeq" id="WP_002851045.1">
    <property type="nucleotide sequence ID" value="NZ_ADKM02000095.1"/>
</dbReference>
<dbReference type="GO" id="GO:0009086">
    <property type="term" value="P:methionine biosynthetic process"/>
    <property type="evidence" value="ECO:0007669"/>
    <property type="project" value="UniProtKB-KW"/>
</dbReference>
<evidence type="ECO:0000256" key="11">
    <source>
        <dbReference type="ARBA" id="ARBA00036357"/>
    </source>
</evidence>
<name>E9SEF0_RUMAL</name>
<evidence type="ECO:0000256" key="12">
    <source>
        <dbReference type="HAMAP-Rule" id="MF_01576"/>
    </source>
</evidence>
<dbReference type="PROSITE" id="PS00766">
    <property type="entry name" value="THF_DHG_CYH_1"/>
    <property type="match status" value="1"/>
</dbReference>
<dbReference type="HAMAP" id="MF_01576">
    <property type="entry name" value="THF_DHG_CYH"/>
    <property type="match status" value="1"/>
</dbReference>
<keyword evidence="10 12" id="KW-0511">Multifunctional enzyme</keyword>
<keyword evidence="5 12" id="KW-0378">Hydrolase</keyword>
<dbReference type="InterPro" id="IPR020631">
    <property type="entry name" value="THF_DH/CycHdrlase_NAD-bd_dom"/>
</dbReference>
<dbReference type="GO" id="GO:0004488">
    <property type="term" value="F:methylenetetrahydrofolate dehydrogenase (NADP+) activity"/>
    <property type="evidence" value="ECO:0007669"/>
    <property type="project" value="UniProtKB-UniRule"/>
</dbReference>
<dbReference type="InterPro" id="IPR020867">
    <property type="entry name" value="THF_DH/CycHdrlase_CS"/>
</dbReference>
<dbReference type="OrthoDB" id="9803580at2"/>
<evidence type="ECO:0000256" key="6">
    <source>
        <dbReference type="ARBA" id="ARBA00022857"/>
    </source>
</evidence>
<comment type="caution">
    <text evidence="12">Lacks conserved residue(s) required for the propagation of feature annotation.</text>
</comment>
<dbReference type="eggNOG" id="COG0190">
    <property type="taxonomic scope" value="Bacteria"/>
</dbReference>
<dbReference type="PANTHER" id="PTHR48099">
    <property type="entry name" value="C-1-TETRAHYDROFOLATE SYNTHASE, CYTOPLASMIC-RELATED"/>
    <property type="match status" value="1"/>
</dbReference>
<protein>
    <recommendedName>
        <fullName evidence="12">Bifunctional protein FolD</fullName>
    </recommendedName>
    <domain>
        <recommendedName>
            <fullName evidence="12">Methylenetetrahydrofolate dehydrogenase</fullName>
            <ecNumber evidence="12">1.5.1.5</ecNumber>
        </recommendedName>
    </domain>
    <domain>
        <recommendedName>
            <fullName evidence="12">Methenyltetrahydrofolate cyclohydrolase</fullName>
            <ecNumber evidence="12">3.5.4.9</ecNumber>
        </recommendedName>
    </domain>
</protein>
<dbReference type="STRING" id="246199.CUS_5980"/>
<dbReference type="NCBIfam" id="NF010783">
    <property type="entry name" value="PRK14186.1"/>
    <property type="match status" value="1"/>
</dbReference>
<dbReference type="PRINTS" id="PR00085">
    <property type="entry name" value="THFDHDRGNASE"/>
</dbReference>
<comment type="function">
    <text evidence="12">Catalyzes the oxidation of 5,10-methylenetetrahydrofolate to 5,10-methenyltetrahydrofolate and then the hydrolysis of 5,10-methenyltetrahydrofolate to 10-formyltetrahydrofolate.</text>
</comment>
<dbReference type="GO" id="GO:0005829">
    <property type="term" value="C:cytosol"/>
    <property type="evidence" value="ECO:0007669"/>
    <property type="project" value="TreeGrafter"/>
</dbReference>
<dbReference type="FunFam" id="3.40.50.10860:FF:000001">
    <property type="entry name" value="Bifunctional protein FolD"/>
    <property type="match status" value="1"/>
</dbReference>
<evidence type="ECO:0000256" key="10">
    <source>
        <dbReference type="ARBA" id="ARBA00023268"/>
    </source>
</evidence>
<proteinExistence type="inferred from homology"/>
<dbReference type="GO" id="GO:0000105">
    <property type="term" value="P:L-histidine biosynthetic process"/>
    <property type="evidence" value="ECO:0007669"/>
    <property type="project" value="UniProtKB-KW"/>
</dbReference>
<evidence type="ECO:0000256" key="1">
    <source>
        <dbReference type="ARBA" id="ARBA00004777"/>
    </source>
</evidence>
<keyword evidence="4 12" id="KW-0658">Purine biosynthesis</keyword>
<dbReference type="InterPro" id="IPR020630">
    <property type="entry name" value="THF_DH/CycHdrlase_cat_dom"/>
</dbReference>
<dbReference type="PROSITE" id="PS00767">
    <property type="entry name" value="THF_DHG_CYH_2"/>
    <property type="match status" value="1"/>
</dbReference>
<comment type="caution">
    <text evidence="15">The sequence shown here is derived from an EMBL/GenBank/DDBJ whole genome shotgun (WGS) entry which is preliminary data.</text>
</comment>
<accession>E9SEF0</accession>
<dbReference type="Pfam" id="PF02882">
    <property type="entry name" value="THF_DHG_CYH_C"/>
    <property type="match status" value="1"/>
</dbReference>
<reference evidence="15 16" key="1">
    <citation type="submission" date="2011-02" db="EMBL/GenBank/DDBJ databases">
        <authorList>
            <person name="Nelson K.E."/>
            <person name="Sutton G."/>
            <person name="Torralba M."/>
            <person name="Durkin S."/>
            <person name="Harkins D."/>
            <person name="Montgomery R."/>
            <person name="Ziemer C."/>
            <person name="Klaassens E."/>
            <person name="Ocuiv P."/>
            <person name="Morrison M."/>
        </authorList>
    </citation>
    <scope>NUCLEOTIDE SEQUENCE [LARGE SCALE GENOMIC DNA]</scope>
    <source>
        <strain evidence="15 16">8</strain>
    </source>
</reference>
<dbReference type="EC" id="1.5.1.5" evidence="12"/>
<dbReference type="PANTHER" id="PTHR48099:SF5">
    <property type="entry name" value="C-1-TETRAHYDROFOLATE SYNTHASE, CYTOPLASMIC"/>
    <property type="match status" value="1"/>
</dbReference>
<gene>
    <name evidence="12" type="primary">folD</name>
    <name evidence="15" type="ORF">CUS_5980</name>
</gene>
<keyword evidence="9 12" id="KW-0486">Methionine biosynthesis</keyword>
<keyword evidence="3 12" id="KW-0028">Amino-acid biosynthesis</keyword>
<comment type="subunit">
    <text evidence="12">Homodimer.</text>
</comment>
<dbReference type="NCBIfam" id="NF008058">
    <property type="entry name" value="PRK10792.1"/>
    <property type="match status" value="1"/>
</dbReference>
<dbReference type="EC" id="3.5.4.9" evidence="12"/>
<feature type="domain" description="Tetrahydrofolate dehydrogenase/cyclohydrolase NAD(P)-binding" evidence="14">
    <location>
        <begin position="138"/>
        <end position="280"/>
    </location>
</feature>
<dbReference type="InterPro" id="IPR036291">
    <property type="entry name" value="NAD(P)-bd_dom_sf"/>
</dbReference>
<feature type="binding site" evidence="12">
    <location>
        <begin position="164"/>
        <end position="166"/>
    </location>
    <ligand>
        <name>NADP(+)</name>
        <dbReference type="ChEBI" id="CHEBI:58349"/>
    </ligand>
</feature>
<dbReference type="Gene3D" id="3.40.50.720">
    <property type="entry name" value="NAD(P)-binding Rossmann-like Domain"/>
    <property type="match status" value="1"/>
</dbReference>
<dbReference type="Pfam" id="PF00763">
    <property type="entry name" value="THF_DHG_CYH"/>
    <property type="match status" value="1"/>
</dbReference>
<evidence type="ECO:0000313" key="15">
    <source>
        <dbReference type="EMBL" id="EGC02380.1"/>
    </source>
</evidence>
<dbReference type="CDD" id="cd01080">
    <property type="entry name" value="NAD_bind_m-THF_DH_Cyclohyd"/>
    <property type="match status" value="1"/>
</dbReference>
<dbReference type="GO" id="GO:0004477">
    <property type="term" value="F:methenyltetrahydrofolate cyclohydrolase activity"/>
    <property type="evidence" value="ECO:0007669"/>
    <property type="project" value="UniProtKB-UniRule"/>
</dbReference>
<evidence type="ECO:0000256" key="9">
    <source>
        <dbReference type="ARBA" id="ARBA00023167"/>
    </source>
</evidence>
<organism evidence="15 16">
    <name type="scientific">Ruminococcus albus 8</name>
    <dbReference type="NCBI Taxonomy" id="246199"/>
    <lineage>
        <taxon>Bacteria</taxon>
        <taxon>Bacillati</taxon>
        <taxon>Bacillota</taxon>
        <taxon>Clostridia</taxon>
        <taxon>Eubacteriales</taxon>
        <taxon>Oscillospiraceae</taxon>
        <taxon>Ruminococcus</taxon>
    </lineage>
</organism>
<evidence type="ECO:0000256" key="4">
    <source>
        <dbReference type="ARBA" id="ARBA00022755"/>
    </source>
</evidence>
<dbReference type="SUPFAM" id="SSF51735">
    <property type="entry name" value="NAD(P)-binding Rossmann-fold domains"/>
    <property type="match status" value="1"/>
</dbReference>
<evidence type="ECO:0000313" key="16">
    <source>
        <dbReference type="Proteomes" id="UP000004259"/>
    </source>
</evidence>
<evidence type="ECO:0000256" key="5">
    <source>
        <dbReference type="ARBA" id="ARBA00022801"/>
    </source>
</evidence>
<comment type="pathway">
    <text evidence="1 12">One-carbon metabolism; tetrahydrofolate interconversion.</text>
</comment>
<feature type="domain" description="Tetrahydrofolate dehydrogenase/cyclohydrolase catalytic" evidence="13">
    <location>
        <begin position="5"/>
        <end position="119"/>
    </location>
</feature>
<comment type="catalytic activity">
    <reaction evidence="12">
        <text>(6R)-5,10-methylene-5,6,7,8-tetrahydrofolate + NADP(+) = (6R)-5,10-methenyltetrahydrofolate + NADPH</text>
        <dbReference type="Rhea" id="RHEA:22812"/>
        <dbReference type="ChEBI" id="CHEBI:15636"/>
        <dbReference type="ChEBI" id="CHEBI:57455"/>
        <dbReference type="ChEBI" id="CHEBI:57783"/>
        <dbReference type="ChEBI" id="CHEBI:58349"/>
        <dbReference type="EC" id="1.5.1.5"/>
    </reaction>
</comment>
<evidence type="ECO:0000259" key="14">
    <source>
        <dbReference type="Pfam" id="PF02882"/>
    </source>
</evidence>
<dbReference type="InterPro" id="IPR000672">
    <property type="entry name" value="THF_DH/CycHdrlase"/>
</dbReference>
<dbReference type="AlphaFoldDB" id="E9SEF0"/>